<dbReference type="AlphaFoldDB" id="A0A9D4I760"/>
<dbReference type="Proteomes" id="UP000828390">
    <property type="component" value="Unassembled WGS sequence"/>
</dbReference>
<comment type="caution">
    <text evidence="1">The sequence shown here is derived from an EMBL/GenBank/DDBJ whole genome shotgun (WGS) entry which is preliminary data.</text>
</comment>
<proteinExistence type="predicted"/>
<accession>A0A9D4I760</accession>
<organism evidence="1 2">
    <name type="scientific">Dreissena polymorpha</name>
    <name type="common">Zebra mussel</name>
    <name type="synonym">Mytilus polymorpha</name>
    <dbReference type="NCBI Taxonomy" id="45954"/>
    <lineage>
        <taxon>Eukaryota</taxon>
        <taxon>Metazoa</taxon>
        <taxon>Spiralia</taxon>
        <taxon>Lophotrochozoa</taxon>
        <taxon>Mollusca</taxon>
        <taxon>Bivalvia</taxon>
        <taxon>Autobranchia</taxon>
        <taxon>Heteroconchia</taxon>
        <taxon>Euheterodonta</taxon>
        <taxon>Imparidentia</taxon>
        <taxon>Neoheterodontei</taxon>
        <taxon>Myida</taxon>
        <taxon>Dreissenoidea</taxon>
        <taxon>Dreissenidae</taxon>
        <taxon>Dreissena</taxon>
    </lineage>
</organism>
<name>A0A9D4I760_DREPO</name>
<keyword evidence="2" id="KW-1185">Reference proteome</keyword>
<reference evidence="1" key="2">
    <citation type="submission" date="2020-11" db="EMBL/GenBank/DDBJ databases">
        <authorList>
            <person name="McCartney M.A."/>
            <person name="Auch B."/>
            <person name="Kono T."/>
            <person name="Mallez S."/>
            <person name="Becker A."/>
            <person name="Gohl D.M."/>
            <person name="Silverstein K.A.T."/>
            <person name="Koren S."/>
            <person name="Bechman K.B."/>
            <person name="Herman A."/>
            <person name="Abrahante J.E."/>
            <person name="Garbe J."/>
        </authorList>
    </citation>
    <scope>NUCLEOTIDE SEQUENCE</scope>
    <source>
        <strain evidence="1">Duluth1</strain>
        <tissue evidence="1">Whole animal</tissue>
    </source>
</reference>
<evidence type="ECO:0000313" key="2">
    <source>
        <dbReference type="Proteomes" id="UP000828390"/>
    </source>
</evidence>
<gene>
    <name evidence="1" type="ORF">DPMN_185291</name>
</gene>
<reference evidence="1" key="1">
    <citation type="journal article" date="2019" name="bioRxiv">
        <title>The Genome of the Zebra Mussel, Dreissena polymorpha: A Resource for Invasive Species Research.</title>
        <authorList>
            <person name="McCartney M.A."/>
            <person name="Auch B."/>
            <person name="Kono T."/>
            <person name="Mallez S."/>
            <person name="Zhang Y."/>
            <person name="Obille A."/>
            <person name="Becker A."/>
            <person name="Abrahante J.E."/>
            <person name="Garbe J."/>
            <person name="Badalamenti J.P."/>
            <person name="Herman A."/>
            <person name="Mangelson H."/>
            <person name="Liachko I."/>
            <person name="Sullivan S."/>
            <person name="Sone E.D."/>
            <person name="Koren S."/>
            <person name="Silverstein K.A.T."/>
            <person name="Beckman K.B."/>
            <person name="Gohl D.M."/>
        </authorList>
    </citation>
    <scope>NUCLEOTIDE SEQUENCE</scope>
    <source>
        <strain evidence="1">Duluth1</strain>
        <tissue evidence="1">Whole animal</tissue>
    </source>
</reference>
<dbReference type="InterPro" id="IPR038499">
    <property type="entry name" value="BRO1_sf"/>
</dbReference>
<dbReference type="EMBL" id="JAIWYP010000010">
    <property type="protein sequence ID" value="KAH3750760.1"/>
    <property type="molecule type" value="Genomic_DNA"/>
</dbReference>
<dbReference type="Gene3D" id="1.25.40.280">
    <property type="entry name" value="alix/aip1 like domains"/>
    <property type="match status" value="1"/>
</dbReference>
<evidence type="ECO:0000313" key="1">
    <source>
        <dbReference type="EMBL" id="KAH3750760.1"/>
    </source>
</evidence>
<sequence length="51" mass="5819">MKVSCTHFQCASWAFEHLRDHFGSAGMSLDMAHEILTFQVFLMLVSMISLI</sequence>
<protein>
    <submittedName>
        <fullName evidence="1">Uncharacterized protein</fullName>
    </submittedName>
</protein>